<comment type="subcellular location">
    <subcellularLocation>
        <location evidence="2">Cytoplasm</location>
    </subcellularLocation>
</comment>
<dbReference type="PIRSF" id="PIRSF006276">
    <property type="entry name" value="UspA"/>
    <property type="match status" value="1"/>
</dbReference>
<evidence type="ECO:0000313" key="4">
    <source>
        <dbReference type="EMBL" id="AHB48493.1"/>
    </source>
</evidence>
<accession>V5SD84</accession>
<dbReference type="GO" id="GO:0005737">
    <property type="term" value="C:cytoplasm"/>
    <property type="evidence" value="ECO:0007669"/>
    <property type="project" value="UniProtKB-SubCell"/>
</dbReference>
<dbReference type="InterPro" id="IPR006015">
    <property type="entry name" value="Universal_stress_UspA"/>
</dbReference>
<comment type="similarity">
    <text evidence="1 2">Belongs to the universal stress protein A family.</text>
</comment>
<dbReference type="PANTHER" id="PTHR46268">
    <property type="entry name" value="STRESS RESPONSE PROTEIN NHAX"/>
    <property type="match status" value="1"/>
</dbReference>
<feature type="domain" description="UspA" evidence="3">
    <location>
        <begin position="1"/>
        <end position="145"/>
    </location>
</feature>
<evidence type="ECO:0000256" key="1">
    <source>
        <dbReference type="ARBA" id="ARBA00008791"/>
    </source>
</evidence>
<gene>
    <name evidence="4" type="ORF">W911_08950</name>
</gene>
<dbReference type="Gene3D" id="3.40.50.620">
    <property type="entry name" value="HUPs"/>
    <property type="match status" value="1"/>
</dbReference>
<dbReference type="PRINTS" id="PR01438">
    <property type="entry name" value="UNVRSLSTRESS"/>
</dbReference>
<dbReference type="OrthoDB" id="5564966at2"/>
<dbReference type="STRING" id="1029756.W911_08950"/>
<organism evidence="4 5">
    <name type="scientific">Hyphomicrobium nitrativorans NL23</name>
    <dbReference type="NCBI Taxonomy" id="1029756"/>
    <lineage>
        <taxon>Bacteria</taxon>
        <taxon>Pseudomonadati</taxon>
        <taxon>Pseudomonadota</taxon>
        <taxon>Alphaproteobacteria</taxon>
        <taxon>Hyphomicrobiales</taxon>
        <taxon>Hyphomicrobiaceae</taxon>
        <taxon>Hyphomicrobium</taxon>
    </lineage>
</organism>
<dbReference type="RefSeq" id="WP_023787163.1">
    <property type="nucleotide sequence ID" value="NC_022997.1"/>
</dbReference>
<keyword evidence="5" id="KW-1185">Reference proteome</keyword>
<dbReference type="Pfam" id="PF00582">
    <property type="entry name" value="Usp"/>
    <property type="match status" value="1"/>
</dbReference>
<dbReference type="Proteomes" id="UP000018542">
    <property type="component" value="Chromosome"/>
</dbReference>
<reference evidence="4 5" key="1">
    <citation type="journal article" date="2014" name="Genome Announc.">
        <title>Complete Genome Sequence of Hyphomicrobium nitrativorans Strain NL23, a Denitrifying Bacterium Isolated from Biofilm of a Methanol-Fed Denitrification System Treating Seawater at the Montreal Biodome.</title>
        <authorList>
            <person name="Martineau C."/>
            <person name="Villeneuve C."/>
            <person name="Mauffrey F."/>
            <person name="Villemur R."/>
        </authorList>
    </citation>
    <scope>NUCLEOTIDE SEQUENCE [LARGE SCALE GENOMIC DNA]</scope>
    <source>
        <strain evidence="4">NL23</strain>
    </source>
</reference>
<dbReference type="InterPro" id="IPR006016">
    <property type="entry name" value="UspA"/>
</dbReference>
<proteinExistence type="inferred from homology"/>
<dbReference type="InterPro" id="IPR014729">
    <property type="entry name" value="Rossmann-like_a/b/a_fold"/>
</dbReference>
<dbReference type="PANTHER" id="PTHR46268:SF15">
    <property type="entry name" value="UNIVERSAL STRESS PROTEIN HP_0031"/>
    <property type="match status" value="1"/>
</dbReference>
<dbReference type="EMBL" id="CP006912">
    <property type="protein sequence ID" value="AHB48493.1"/>
    <property type="molecule type" value="Genomic_DNA"/>
</dbReference>
<keyword evidence="2" id="KW-0963">Cytoplasm</keyword>
<evidence type="ECO:0000259" key="3">
    <source>
        <dbReference type="Pfam" id="PF00582"/>
    </source>
</evidence>
<dbReference type="HOGENOM" id="CLU_049301_11_0_5"/>
<dbReference type="PATRIC" id="fig|1029756.8.peg.1864"/>
<dbReference type="KEGG" id="hni:W911_08950"/>
<sequence length="145" mass="15384">MYKHILIATDGSELAQKAVAQGLAIAKALGTKVTAINVSEPWVAVAPGEVAMAFPIKDYEESVVANAARILSAVETEAKALGVECNTLHVKDQFPAEGIIETADKLGCDLIVMSSHGRRGLMRFLLGSQANKVLTHSTTPVLICR</sequence>
<protein>
    <recommendedName>
        <fullName evidence="2">Universal stress protein</fullName>
    </recommendedName>
</protein>
<dbReference type="SUPFAM" id="SSF52402">
    <property type="entry name" value="Adenine nucleotide alpha hydrolases-like"/>
    <property type="match status" value="1"/>
</dbReference>
<evidence type="ECO:0000313" key="5">
    <source>
        <dbReference type="Proteomes" id="UP000018542"/>
    </source>
</evidence>
<dbReference type="AlphaFoldDB" id="V5SD84"/>
<dbReference type="CDD" id="cd00293">
    <property type="entry name" value="USP-like"/>
    <property type="match status" value="1"/>
</dbReference>
<evidence type="ECO:0000256" key="2">
    <source>
        <dbReference type="PIRNR" id="PIRNR006276"/>
    </source>
</evidence>
<name>V5SD84_9HYPH</name>